<reference evidence="1 2" key="1">
    <citation type="submission" date="2023-07" db="EMBL/GenBank/DDBJ databases">
        <title>Sorghum-associated microbial communities from plants grown in Nebraska, USA.</title>
        <authorList>
            <person name="Schachtman D."/>
        </authorList>
    </citation>
    <scope>NUCLEOTIDE SEQUENCE [LARGE SCALE GENOMIC DNA]</scope>
    <source>
        <strain evidence="1 2">3773</strain>
    </source>
</reference>
<dbReference type="EMBL" id="JAVDVI010000015">
    <property type="protein sequence ID" value="MDR6969087.1"/>
    <property type="molecule type" value="Genomic_DNA"/>
</dbReference>
<evidence type="ECO:0000313" key="2">
    <source>
        <dbReference type="Proteomes" id="UP001255185"/>
    </source>
</evidence>
<gene>
    <name evidence="1" type="ORF">J2X31_003113</name>
</gene>
<proteinExistence type="predicted"/>
<accession>A0ABU1TTB3</accession>
<sequence>MNSSEEIKRLADLRLEEAIILLKNDKSNGAFYLLGYTVELYLKYKICKMLNIDDLFDEKCSLKKYFDGRNPFYSHDLNTLLVFSGLKRKFDEDKSQNKVLFKTTSLLIDVWSEKSRYDIQPKKNQDVEDAIELLNNENGLLSWILKN</sequence>
<evidence type="ECO:0000313" key="1">
    <source>
        <dbReference type="EMBL" id="MDR6969087.1"/>
    </source>
</evidence>
<protein>
    <recommendedName>
        <fullName evidence="3">HEPN domain-containing protein</fullName>
    </recommendedName>
</protein>
<evidence type="ECO:0008006" key="3">
    <source>
        <dbReference type="Google" id="ProtNLM"/>
    </source>
</evidence>
<dbReference type="Proteomes" id="UP001255185">
    <property type="component" value="Unassembled WGS sequence"/>
</dbReference>
<keyword evidence="2" id="KW-1185">Reference proteome</keyword>
<organism evidence="1 2">
    <name type="scientific">Flavobacterium arsenatis</name>
    <dbReference type="NCBI Taxonomy" id="1484332"/>
    <lineage>
        <taxon>Bacteria</taxon>
        <taxon>Pseudomonadati</taxon>
        <taxon>Bacteroidota</taxon>
        <taxon>Flavobacteriia</taxon>
        <taxon>Flavobacteriales</taxon>
        <taxon>Flavobacteriaceae</taxon>
        <taxon>Flavobacterium</taxon>
    </lineage>
</organism>
<comment type="caution">
    <text evidence="1">The sequence shown here is derived from an EMBL/GenBank/DDBJ whole genome shotgun (WGS) entry which is preliminary data.</text>
</comment>
<dbReference type="RefSeq" id="WP_310027816.1">
    <property type="nucleotide sequence ID" value="NZ_JAVDVI010000015.1"/>
</dbReference>
<name>A0ABU1TTB3_9FLAO</name>